<protein>
    <submittedName>
        <fullName evidence="2">AAA family ATPase</fullName>
    </submittedName>
</protein>
<dbReference type="InterPro" id="IPR027417">
    <property type="entry name" value="P-loop_NTPase"/>
</dbReference>
<gene>
    <name evidence="2" type="ORF">HGP29_27250</name>
</gene>
<dbReference type="InterPro" id="IPR007694">
    <property type="entry name" value="DNA_helicase_DnaB-like_C"/>
</dbReference>
<name>A0A7X8SRA7_9BACT</name>
<dbReference type="Proteomes" id="UP000585050">
    <property type="component" value="Unassembled WGS sequence"/>
</dbReference>
<dbReference type="PANTHER" id="PTHR30153:SF2">
    <property type="entry name" value="REPLICATIVE DNA HELICASE"/>
    <property type="match status" value="1"/>
</dbReference>
<dbReference type="GO" id="GO:0003678">
    <property type="term" value="F:DNA helicase activity"/>
    <property type="evidence" value="ECO:0007669"/>
    <property type="project" value="InterPro"/>
</dbReference>
<feature type="domain" description="SF4 helicase" evidence="1">
    <location>
        <begin position="28"/>
        <end position="307"/>
    </location>
</feature>
<accession>A0A7X8SRA7</accession>
<dbReference type="GO" id="GO:0006260">
    <property type="term" value="P:DNA replication"/>
    <property type="evidence" value="ECO:0007669"/>
    <property type="project" value="InterPro"/>
</dbReference>
<evidence type="ECO:0000259" key="1">
    <source>
        <dbReference type="PROSITE" id="PS51199"/>
    </source>
</evidence>
<dbReference type="RefSeq" id="WP_168885642.1">
    <property type="nucleotide sequence ID" value="NZ_JABAIL010000016.1"/>
</dbReference>
<dbReference type="Pfam" id="PF03796">
    <property type="entry name" value="DnaB_C"/>
    <property type="match status" value="1"/>
</dbReference>
<comment type="caution">
    <text evidence="2">The sequence shown here is derived from an EMBL/GenBank/DDBJ whole genome shotgun (WGS) entry which is preliminary data.</text>
</comment>
<organism evidence="2 3">
    <name type="scientific">Flammeovirga agarivorans</name>
    <dbReference type="NCBI Taxonomy" id="2726742"/>
    <lineage>
        <taxon>Bacteria</taxon>
        <taxon>Pseudomonadati</taxon>
        <taxon>Bacteroidota</taxon>
        <taxon>Cytophagia</taxon>
        <taxon>Cytophagales</taxon>
        <taxon>Flammeovirgaceae</taxon>
        <taxon>Flammeovirga</taxon>
    </lineage>
</organism>
<dbReference type="GO" id="GO:0005829">
    <property type="term" value="C:cytosol"/>
    <property type="evidence" value="ECO:0007669"/>
    <property type="project" value="TreeGrafter"/>
</dbReference>
<dbReference type="GO" id="GO:0005524">
    <property type="term" value="F:ATP binding"/>
    <property type="evidence" value="ECO:0007669"/>
    <property type="project" value="InterPro"/>
</dbReference>
<evidence type="ECO:0000313" key="2">
    <source>
        <dbReference type="EMBL" id="NLR94933.1"/>
    </source>
</evidence>
<dbReference type="PROSITE" id="PS51199">
    <property type="entry name" value="SF4_HELICASE"/>
    <property type="match status" value="1"/>
</dbReference>
<reference evidence="2 3" key="1">
    <citation type="submission" date="2020-04" db="EMBL/GenBank/DDBJ databases">
        <title>Flammeovirga sp. SR4, a novel species isolated from seawater.</title>
        <authorList>
            <person name="Wang X."/>
        </authorList>
    </citation>
    <scope>NUCLEOTIDE SEQUENCE [LARGE SCALE GENOMIC DNA]</scope>
    <source>
        <strain evidence="2 3">SR4</strain>
    </source>
</reference>
<dbReference type="EMBL" id="JABAIL010000016">
    <property type="protein sequence ID" value="NLR94933.1"/>
    <property type="molecule type" value="Genomic_DNA"/>
</dbReference>
<dbReference type="Gene3D" id="3.40.50.300">
    <property type="entry name" value="P-loop containing nucleotide triphosphate hydrolases"/>
    <property type="match status" value="1"/>
</dbReference>
<sequence length="314" mass="35244">MNFSQDSAIEALSKNSHSRFDEYTEAKSNKGIRYLPTGHKHLDDAFHGWERGKVYGIAARPGLGKTFLACEHMVQIDRILPYTNAKGEVIDGDILVFSLELTFDQIIRRFDSMLSKVSYHRLSKATLTKAEERTYSRYLRISAKKSRILVADKVFSLAEMKAIALARKPSIILIDGLYQAKAIRKVRGNSTHEHILAISRDLKIMAKEIDVPIVYTTQMNREGEGSKKFDSSFDAQKAVAFSDALVQDADVLLVGYQTPEMKVRNSFGLQSAKTRDGDELSCEYELDLVDMKFGYKEGEDSADPSGSAIPHVTF</sequence>
<keyword evidence="3" id="KW-1185">Reference proteome</keyword>
<dbReference type="AlphaFoldDB" id="A0A7X8SRA7"/>
<evidence type="ECO:0000313" key="3">
    <source>
        <dbReference type="Proteomes" id="UP000585050"/>
    </source>
</evidence>
<dbReference type="SUPFAM" id="SSF52540">
    <property type="entry name" value="P-loop containing nucleoside triphosphate hydrolases"/>
    <property type="match status" value="1"/>
</dbReference>
<proteinExistence type="predicted"/>
<dbReference type="PANTHER" id="PTHR30153">
    <property type="entry name" value="REPLICATIVE DNA HELICASE DNAB"/>
    <property type="match status" value="1"/>
</dbReference>